<evidence type="ECO:0000313" key="3">
    <source>
        <dbReference type="EMBL" id="UQS24694.1"/>
    </source>
</evidence>
<evidence type="ECO:0000256" key="1">
    <source>
        <dbReference type="ARBA" id="ARBA00022579"/>
    </source>
</evidence>
<proteinExistence type="predicted"/>
<organism evidence="3 4">
    <name type="scientific">Amycolatopsis thermalba</name>
    <dbReference type="NCBI Taxonomy" id="944492"/>
    <lineage>
        <taxon>Bacteria</taxon>
        <taxon>Bacillati</taxon>
        <taxon>Actinomycetota</taxon>
        <taxon>Actinomycetes</taxon>
        <taxon>Pseudonocardiales</taxon>
        <taxon>Pseudonocardiaceae</taxon>
        <taxon>Amycolatopsis</taxon>
    </lineage>
</organism>
<feature type="signal peptide" evidence="2">
    <location>
        <begin position="1"/>
        <end position="25"/>
    </location>
</feature>
<protein>
    <submittedName>
        <fullName evidence="3">Uncharacterized protein</fullName>
    </submittedName>
</protein>
<dbReference type="Gene3D" id="2.60.40.20">
    <property type="entry name" value="Alpha-amylase inhibitor"/>
    <property type="match status" value="1"/>
</dbReference>
<dbReference type="SMART" id="SM00783">
    <property type="entry name" value="A_amylase_inhib"/>
    <property type="match status" value="1"/>
</dbReference>
<dbReference type="Pfam" id="PF01356">
    <property type="entry name" value="A_amylase_inhib"/>
    <property type="match status" value="1"/>
</dbReference>
<dbReference type="InterPro" id="IPR036379">
    <property type="entry name" value="A-amylase_inhib_sf"/>
</dbReference>
<sequence>MRHRRWAVVLAATAGWATAATTAEAAQLTPAEAAPACFSLRQWDDWTITGFRSHAEVKNNCPRAYRVRLIWDDDFDGSCRSILPGTGFTEWRVGKMPSVEEIRLC</sequence>
<keyword evidence="1" id="KW-0022">Alpha-amylase inhibitor</keyword>
<evidence type="ECO:0000313" key="4">
    <source>
        <dbReference type="Proteomes" id="UP000830158"/>
    </source>
</evidence>
<dbReference type="SUPFAM" id="SSF49498">
    <property type="entry name" value="alpha-Amylase inhibitor tendamistat"/>
    <property type="match status" value="1"/>
</dbReference>
<dbReference type="RefSeq" id="WP_115944449.1">
    <property type="nucleotide sequence ID" value="NZ_CP091196.1"/>
</dbReference>
<gene>
    <name evidence="3" type="ORF">L1857_18645</name>
</gene>
<accession>A0ABY4NX88</accession>
<dbReference type="EMBL" id="CP091196">
    <property type="protein sequence ID" value="UQS24694.1"/>
    <property type="molecule type" value="Genomic_DNA"/>
</dbReference>
<keyword evidence="2" id="KW-0732">Signal</keyword>
<reference evidence="3" key="1">
    <citation type="submission" date="2022-01" db="EMBL/GenBank/DDBJ databases">
        <title>PSI-footprinting approach for the identification of protein synthesis inhibitor producers.</title>
        <authorList>
            <person name="Handel F."/>
            <person name="Kulik A."/>
            <person name="Wex K.W."/>
            <person name="Berscheid A."/>
            <person name="Saur J.S."/>
            <person name="Winkler A."/>
            <person name="Wibberg D."/>
            <person name="Kalinowski J."/>
            <person name="Broetz-Oesterhelt H."/>
            <person name="Mast Y."/>
        </authorList>
    </citation>
    <scope>NUCLEOTIDE SEQUENCE</scope>
    <source>
        <strain evidence="3">KNN 49.3e</strain>
    </source>
</reference>
<keyword evidence="4" id="KW-1185">Reference proteome</keyword>
<dbReference type="InterPro" id="IPR000833">
    <property type="entry name" value="A-amylase_inhib"/>
</dbReference>
<feature type="chain" id="PRO_5047390196" evidence="2">
    <location>
        <begin position="26"/>
        <end position="105"/>
    </location>
</feature>
<evidence type="ECO:0000256" key="2">
    <source>
        <dbReference type="SAM" id="SignalP"/>
    </source>
</evidence>
<name>A0ABY4NX88_9PSEU</name>
<dbReference type="Proteomes" id="UP000830158">
    <property type="component" value="Chromosome"/>
</dbReference>